<organism evidence="9 11">
    <name type="scientific">Acetobacterium wieringae</name>
    <dbReference type="NCBI Taxonomy" id="52694"/>
    <lineage>
        <taxon>Bacteria</taxon>
        <taxon>Bacillati</taxon>
        <taxon>Bacillota</taxon>
        <taxon>Clostridia</taxon>
        <taxon>Eubacteriales</taxon>
        <taxon>Eubacteriaceae</taxon>
        <taxon>Acetobacterium</taxon>
    </lineage>
</organism>
<dbReference type="PIRSF" id="PIRSF006091">
    <property type="entry name" value="E_trnsport_RnfG"/>
    <property type="match status" value="1"/>
</dbReference>
<dbReference type="PANTHER" id="PTHR36118:SF1">
    <property type="entry name" value="ION-TRANSLOCATING OXIDOREDUCTASE COMPLEX SUBUNIT G"/>
    <property type="match status" value="1"/>
</dbReference>
<dbReference type="EC" id="7.-.-.-" evidence="6"/>
<evidence type="ECO:0000313" key="9">
    <source>
        <dbReference type="EMBL" id="OFV71004.1"/>
    </source>
</evidence>
<evidence type="ECO:0000256" key="1">
    <source>
        <dbReference type="ARBA" id="ARBA00022448"/>
    </source>
</evidence>
<evidence type="ECO:0000313" key="10">
    <source>
        <dbReference type="EMBL" id="UYO62491.1"/>
    </source>
</evidence>
<reference evidence="9 11" key="1">
    <citation type="submission" date="2015-09" db="EMBL/GenBank/DDBJ databases">
        <title>Genome sequence of Acetobacterium wieringae DSM 1911.</title>
        <authorList>
            <person name="Poehlein A."/>
            <person name="Bengelsdorf F.R."/>
            <person name="Schiel-Bengelsdorf B."/>
            <person name="Duerre P."/>
            <person name="Daniel R."/>
        </authorList>
    </citation>
    <scope>NUCLEOTIDE SEQUENCE [LARGE SCALE GENOMIC DNA]</scope>
    <source>
        <strain evidence="9 11">DSM 1911</strain>
    </source>
</reference>
<dbReference type="EMBL" id="LKEU01000027">
    <property type="protein sequence ID" value="OFV71004.1"/>
    <property type="molecule type" value="Genomic_DNA"/>
</dbReference>
<evidence type="ECO:0000256" key="5">
    <source>
        <dbReference type="ARBA" id="ARBA00022982"/>
    </source>
</evidence>
<comment type="subunit">
    <text evidence="6">The complex is composed of six subunits: RnfA, RnfB, RnfC, RnfD, RnfE and RnfG.</text>
</comment>
<dbReference type="HAMAP" id="MF_00479">
    <property type="entry name" value="RsxG_RnfG"/>
    <property type="match status" value="1"/>
</dbReference>
<proteinExistence type="inferred from homology"/>
<keyword evidence="5 6" id="KW-0249">Electron transport</keyword>
<dbReference type="Pfam" id="PF04205">
    <property type="entry name" value="FMN_bind"/>
    <property type="match status" value="1"/>
</dbReference>
<dbReference type="EMBL" id="CP087994">
    <property type="protein sequence ID" value="UYO62491.1"/>
    <property type="molecule type" value="Genomic_DNA"/>
</dbReference>
<dbReference type="GO" id="GO:0022900">
    <property type="term" value="P:electron transport chain"/>
    <property type="evidence" value="ECO:0007669"/>
    <property type="project" value="UniProtKB-UniRule"/>
</dbReference>
<evidence type="ECO:0000256" key="7">
    <source>
        <dbReference type="SAM" id="Phobius"/>
    </source>
</evidence>
<evidence type="ECO:0000256" key="4">
    <source>
        <dbReference type="ARBA" id="ARBA00022643"/>
    </source>
</evidence>
<sequence length="188" mass="20248">MTVEHGSKHDSIFKIAINLAIACFISGSIIAITYYFTAPITRQNTENTKTEMMQQLVADSDKFIPVEGKTDWFIANKNGAAIAYVIPTDTKGYGGTIKMLVAVSPEGKEIDYQILSANETPGLGDGVAKDEFKKQFRGKTAAAMVVTKDPANTENIQAITGATISSRAVTAGVKTAETEVMEYLEAQN</sequence>
<dbReference type="SMART" id="SM00900">
    <property type="entry name" value="FMN_bind"/>
    <property type="match status" value="1"/>
</dbReference>
<dbReference type="AlphaFoldDB" id="A0A1F2PJA6"/>
<keyword evidence="4 6" id="KW-0288">FMN</keyword>
<dbReference type="GO" id="GO:0009055">
    <property type="term" value="F:electron transfer activity"/>
    <property type="evidence" value="ECO:0007669"/>
    <property type="project" value="InterPro"/>
</dbReference>
<evidence type="ECO:0000256" key="3">
    <source>
        <dbReference type="ARBA" id="ARBA00022630"/>
    </source>
</evidence>
<keyword evidence="6" id="KW-1278">Translocase</keyword>
<dbReference type="Proteomes" id="UP001163550">
    <property type="component" value="Chromosome"/>
</dbReference>
<feature type="modified residue" description="FMN phosphoryl threonine" evidence="6">
    <location>
        <position position="163"/>
    </location>
</feature>
<dbReference type="OrthoDB" id="9794010at2"/>
<keyword evidence="12" id="KW-1185">Reference proteome</keyword>
<feature type="domain" description="FMN-binding" evidence="8">
    <location>
        <begin position="92"/>
        <end position="180"/>
    </location>
</feature>
<dbReference type="Proteomes" id="UP000176244">
    <property type="component" value="Unassembled WGS sequence"/>
</dbReference>
<name>A0A1F2PJA6_9FIRM</name>
<dbReference type="STRING" id="52694.ACWI_15900"/>
<dbReference type="GO" id="GO:0010181">
    <property type="term" value="F:FMN binding"/>
    <property type="evidence" value="ECO:0007669"/>
    <property type="project" value="InterPro"/>
</dbReference>
<dbReference type="InterPro" id="IPR010209">
    <property type="entry name" value="Ion_transpt_RnfG/RsxG"/>
</dbReference>
<evidence type="ECO:0000256" key="2">
    <source>
        <dbReference type="ARBA" id="ARBA00022553"/>
    </source>
</evidence>
<keyword evidence="1 6" id="KW-0813">Transport</keyword>
<accession>A0A1F2PJA6</accession>
<keyword evidence="6" id="KW-1003">Cell membrane</keyword>
<dbReference type="PANTHER" id="PTHR36118">
    <property type="entry name" value="ION-TRANSLOCATING OXIDOREDUCTASE COMPLEX SUBUNIT G"/>
    <property type="match status" value="1"/>
</dbReference>
<evidence type="ECO:0000259" key="8">
    <source>
        <dbReference type="SMART" id="SM00900"/>
    </source>
</evidence>
<feature type="transmembrane region" description="Helical" evidence="7">
    <location>
        <begin position="12"/>
        <end position="36"/>
    </location>
</feature>
<protein>
    <recommendedName>
        <fullName evidence="6">Ion-translocating oxidoreductase complex subunit G</fullName>
        <ecNumber evidence="6">7.-.-.-</ecNumber>
    </recommendedName>
    <alternativeName>
        <fullName evidence="6">Rnf electron transport complex subunit G</fullName>
    </alternativeName>
</protein>
<dbReference type="RefSeq" id="WP_070370898.1">
    <property type="nucleotide sequence ID" value="NZ_CABIIK010000022.1"/>
</dbReference>
<evidence type="ECO:0000313" key="12">
    <source>
        <dbReference type="Proteomes" id="UP001163550"/>
    </source>
</evidence>
<reference evidence="10" key="2">
    <citation type="submission" date="2021-11" db="EMBL/GenBank/DDBJ databases">
        <title>Isoprene-degrading acetogen.</title>
        <authorList>
            <person name="Yang Y."/>
            <person name="Jin H."/>
            <person name="Yan J."/>
        </authorList>
    </citation>
    <scope>NUCLEOTIDE SEQUENCE</scope>
    <source>
        <strain evidence="10">Berkeley</strain>
    </source>
</reference>
<evidence type="ECO:0000313" key="11">
    <source>
        <dbReference type="Proteomes" id="UP000176244"/>
    </source>
</evidence>
<comment type="function">
    <text evidence="6">Part of a membrane-bound complex that couples electron transfer with translocation of ions across the membrane.</text>
</comment>
<evidence type="ECO:0000256" key="6">
    <source>
        <dbReference type="HAMAP-Rule" id="MF_00479"/>
    </source>
</evidence>
<keyword evidence="2 6" id="KW-0597">Phosphoprotein</keyword>
<keyword evidence="6 7" id="KW-0472">Membrane</keyword>
<keyword evidence="6 7" id="KW-0812">Transmembrane</keyword>
<keyword evidence="6 7" id="KW-1133">Transmembrane helix</keyword>
<keyword evidence="3 6" id="KW-0285">Flavoprotein</keyword>
<gene>
    <name evidence="9" type="primary">rnfG_1</name>
    <name evidence="6" type="synonym">rnfG</name>
    <name evidence="9" type="ORF">ACWI_15900</name>
    <name evidence="10" type="ORF">LNN31_17165</name>
</gene>
<comment type="cofactor">
    <cofactor evidence="6">
        <name>FMN</name>
        <dbReference type="ChEBI" id="CHEBI:58210"/>
    </cofactor>
</comment>
<dbReference type="GO" id="GO:0005886">
    <property type="term" value="C:plasma membrane"/>
    <property type="evidence" value="ECO:0007669"/>
    <property type="project" value="UniProtKB-SubCell"/>
</dbReference>
<comment type="similarity">
    <text evidence="6">Belongs to the RnfG family.</text>
</comment>
<dbReference type="InterPro" id="IPR007329">
    <property type="entry name" value="FMN-bd"/>
</dbReference>
<comment type="subcellular location">
    <subcellularLocation>
        <location evidence="6">Cell membrane</location>
        <topology evidence="6">Single-pass membrane protein</topology>
    </subcellularLocation>
</comment>